<keyword evidence="1" id="KW-0812">Transmembrane</keyword>
<protein>
    <submittedName>
        <fullName evidence="2">Uncharacterized protein</fullName>
    </submittedName>
</protein>
<feature type="transmembrane region" description="Helical" evidence="1">
    <location>
        <begin position="178"/>
        <end position="198"/>
    </location>
</feature>
<sequence>MTALCYNKGIKYILNKRNINMHKYFIGWIILIAVSFIGAGTLMAVQGFQAQKDVKANVAAEKIALGVAEKADGTRDEAVAEFVPAVYQGKPLAEAKLPDALLWQREIIREHTLTSTKGLTFAEMPRTIPKLDEAGNQIIGEDGKPVMMLNAARDIWTQSTTLQSALLQGYMAWKLSELVMGLGAAFIFMGLAALMIGMPLTRRK</sequence>
<keyword evidence="1" id="KW-1133">Transmembrane helix</keyword>
<organism evidence="2 3">
    <name type="scientific">Candidatus Terrybacteria bacterium RIFCSPLOWO2_01_FULL_40_23</name>
    <dbReference type="NCBI Taxonomy" id="1802366"/>
    <lineage>
        <taxon>Bacteria</taxon>
        <taxon>Candidatus Terryibacteriota</taxon>
    </lineage>
</organism>
<name>A0A1G2PRV7_9BACT</name>
<reference evidence="2 3" key="1">
    <citation type="journal article" date="2016" name="Nat. Commun.">
        <title>Thousands of microbial genomes shed light on interconnected biogeochemical processes in an aquifer system.</title>
        <authorList>
            <person name="Anantharaman K."/>
            <person name="Brown C.T."/>
            <person name="Hug L.A."/>
            <person name="Sharon I."/>
            <person name="Castelle C.J."/>
            <person name="Probst A.J."/>
            <person name="Thomas B.C."/>
            <person name="Singh A."/>
            <person name="Wilkins M.J."/>
            <person name="Karaoz U."/>
            <person name="Brodie E.L."/>
            <person name="Williams K.H."/>
            <person name="Hubbard S.S."/>
            <person name="Banfield J.F."/>
        </authorList>
    </citation>
    <scope>NUCLEOTIDE SEQUENCE [LARGE SCALE GENOMIC DNA]</scope>
</reference>
<gene>
    <name evidence="2" type="ORF">A3A97_02720</name>
</gene>
<evidence type="ECO:0000313" key="2">
    <source>
        <dbReference type="EMBL" id="OHA51054.1"/>
    </source>
</evidence>
<dbReference type="Proteomes" id="UP000176951">
    <property type="component" value="Unassembled WGS sequence"/>
</dbReference>
<dbReference type="AlphaFoldDB" id="A0A1G2PRV7"/>
<proteinExistence type="predicted"/>
<comment type="caution">
    <text evidence="2">The sequence shown here is derived from an EMBL/GenBank/DDBJ whole genome shotgun (WGS) entry which is preliminary data.</text>
</comment>
<feature type="transmembrane region" description="Helical" evidence="1">
    <location>
        <begin position="25"/>
        <end position="45"/>
    </location>
</feature>
<dbReference type="EMBL" id="MHSW01000028">
    <property type="protein sequence ID" value="OHA51054.1"/>
    <property type="molecule type" value="Genomic_DNA"/>
</dbReference>
<evidence type="ECO:0000256" key="1">
    <source>
        <dbReference type="SAM" id="Phobius"/>
    </source>
</evidence>
<accession>A0A1G2PRV7</accession>
<evidence type="ECO:0000313" key="3">
    <source>
        <dbReference type="Proteomes" id="UP000176951"/>
    </source>
</evidence>
<keyword evidence="1" id="KW-0472">Membrane</keyword>